<dbReference type="InterPro" id="IPR029063">
    <property type="entry name" value="SAM-dependent_MTases_sf"/>
</dbReference>
<dbReference type="RefSeq" id="WP_004687291.1">
    <property type="nucleotide sequence ID" value="NZ_AZBJ02000040.1"/>
</dbReference>
<dbReference type="GO" id="GO:0009307">
    <property type="term" value="P:DNA restriction-modification system"/>
    <property type="evidence" value="ECO:0007669"/>
    <property type="project" value="UniProtKB-KW"/>
</dbReference>
<dbReference type="SUPFAM" id="SSF53335">
    <property type="entry name" value="S-adenosyl-L-methionine-dependent methyltransferases"/>
    <property type="match status" value="1"/>
</dbReference>
<keyword evidence="3" id="KW-0680">Restriction system</keyword>
<protein>
    <recommendedName>
        <fullName evidence="8">DNA (cytosine-5-)-methyltransferase</fullName>
    </recommendedName>
</protein>
<accession>A0A7U8K6T1</accession>
<feature type="compositionally biased region" description="Basic and acidic residues" evidence="5">
    <location>
        <begin position="1"/>
        <end position="10"/>
    </location>
</feature>
<dbReference type="Proteomes" id="UP000005727">
    <property type="component" value="Unassembled WGS sequence"/>
</dbReference>
<keyword evidence="2" id="KW-0808">Transferase</keyword>
<evidence type="ECO:0000256" key="5">
    <source>
        <dbReference type="SAM" id="MobiDB-lite"/>
    </source>
</evidence>
<organism evidence="6 7">
    <name type="scientific">Brucella neotomae 5K33</name>
    <dbReference type="NCBI Taxonomy" id="520456"/>
    <lineage>
        <taxon>Bacteria</taxon>
        <taxon>Pseudomonadati</taxon>
        <taxon>Pseudomonadota</taxon>
        <taxon>Alphaproteobacteria</taxon>
        <taxon>Hyphomicrobiales</taxon>
        <taxon>Brucellaceae</taxon>
        <taxon>Brucella/Ochrobactrum group</taxon>
        <taxon>Brucella</taxon>
    </lineage>
</organism>
<keyword evidence="7" id="KW-1185">Reference proteome</keyword>
<dbReference type="GO" id="GO:0003886">
    <property type="term" value="F:DNA (cytosine-5-)-methyltransferase activity"/>
    <property type="evidence" value="ECO:0007669"/>
    <property type="project" value="UniProtKB-EC"/>
</dbReference>
<dbReference type="AlphaFoldDB" id="A0A7U8K6T1"/>
<sequence>MTRTARERLTDCYLNNPHPADPVPASQAAMLTTLPLAMLQGFPKDWQWKDATRQDVHQMIANAVPSPLAEAIGHVILARENGQSIPEVEGRFMN</sequence>
<evidence type="ECO:0000256" key="4">
    <source>
        <dbReference type="ARBA" id="ARBA00047422"/>
    </source>
</evidence>
<proteinExistence type="predicted"/>
<evidence type="ECO:0000313" key="7">
    <source>
        <dbReference type="Proteomes" id="UP000005727"/>
    </source>
</evidence>
<keyword evidence="1" id="KW-0489">Methyltransferase</keyword>
<dbReference type="InterPro" id="IPR001525">
    <property type="entry name" value="C5_MeTfrase"/>
</dbReference>
<dbReference type="Gene3D" id="3.90.120.10">
    <property type="entry name" value="DNA Methylase, subunit A, domain 2"/>
    <property type="match status" value="1"/>
</dbReference>
<evidence type="ECO:0000256" key="1">
    <source>
        <dbReference type="ARBA" id="ARBA00022603"/>
    </source>
</evidence>
<evidence type="ECO:0008006" key="8">
    <source>
        <dbReference type="Google" id="ProtNLM"/>
    </source>
</evidence>
<evidence type="ECO:0000256" key="3">
    <source>
        <dbReference type="ARBA" id="ARBA00022747"/>
    </source>
</evidence>
<dbReference type="EMBL" id="EQ999575">
    <property type="protein sequence ID" value="EEY02675.1"/>
    <property type="molecule type" value="Genomic_DNA"/>
</dbReference>
<dbReference type="GO" id="GO:0032259">
    <property type="term" value="P:methylation"/>
    <property type="evidence" value="ECO:0007669"/>
    <property type="project" value="UniProtKB-KW"/>
</dbReference>
<reference evidence="6 7" key="1">
    <citation type="submission" date="2009-01" db="EMBL/GenBank/DDBJ databases">
        <title>The Genome Sequence of Brucella neotomae 5K33.</title>
        <authorList>
            <consortium name="The Broad Institute Genome Sequencing Platform"/>
            <person name="Ward D."/>
            <person name="Young S.K."/>
            <person name="Kodira C.D."/>
            <person name="Zeng Q."/>
            <person name="Koehrsen M."/>
            <person name="Alvarado L."/>
            <person name="Berlin A."/>
            <person name="Borenstein D."/>
            <person name="Chen Z."/>
            <person name="Engels R."/>
            <person name="Freedman E."/>
            <person name="Gellesch M."/>
            <person name="Goldberg J."/>
            <person name="Griggs A."/>
            <person name="Gujja S."/>
            <person name="Heiman D."/>
            <person name="Hepburn T."/>
            <person name="Howarth C."/>
            <person name="Jen D."/>
            <person name="Larson L."/>
            <person name="Lewis B."/>
            <person name="Mehta T."/>
            <person name="Park D."/>
            <person name="Pearson M."/>
            <person name="Roberts A."/>
            <person name="Saif S."/>
            <person name="Shea T."/>
            <person name="Shenoy N."/>
            <person name="Sisk P."/>
            <person name="Stolte C."/>
            <person name="Sykes S."/>
            <person name="Walk T."/>
            <person name="White J."/>
            <person name="Yandava C."/>
            <person name="Whatmore A.M."/>
            <person name="Perrett L.L."/>
            <person name="O'Callaghan D."/>
            <person name="Nusbaum C."/>
            <person name="Galagan J."/>
            <person name="Birren B."/>
        </authorList>
    </citation>
    <scope>NUCLEOTIDE SEQUENCE [LARGE SCALE GENOMIC DNA]</scope>
    <source>
        <strain evidence="6 7">5K33</strain>
    </source>
</reference>
<gene>
    <name evidence="6" type="ORF">BANG_02406</name>
</gene>
<evidence type="ECO:0000256" key="2">
    <source>
        <dbReference type="ARBA" id="ARBA00022679"/>
    </source>
</evidence>
<name>A0A7U8K6T1_BRUNE</name>
<feature type="region of interest" description="Disordered" evidence="5">
    <location>
        <begin position="1"/>
        <end position="22"/>
    </location>
</feature>
<evidence type="ECO:0000313" key="6">
    <source>
        <dbReference type="EMBL" id="EEY02675.1"/>
    </source>
</evidence>
<comment type="catalytic activity">
    <reaction evidence="4">
        <text>a 2'-deoxycytidine in DNA + S-adenosyl-L-methionine = a 5-methyl-2'-deoxycytidine in DNA + S-adenosyl-L-homocysteine + H(+)</text>
        <dbReference type="Rhea" id="RHEA:13681"/>
        <dbReference type="Rhea" id="RHEA-COMP:11369"/>
        <dbReference type="Rhea" id="RHEA-COMP:11370"/>
        <dbReference type="ChEBI" id="CHEBI:15378"/>
        <dbReference type="ChEBI" id="CHEBI:57856"/>
        <dbReference type="ChEBI" id="CHEBI:59789"/>
        <dbReference type="ChEBI" id="CHEBI:85452"/>
        <dbReference type="ChEBI" id="CHEBI:85454"/>
        <dbReference type="EC" id="2.1.1.37"/>
    </reaction>
</comment>
<dbReference type="Pfam" id="PF00145">
    <property type="entry name" value="DNA_methylase"/>
    <property type="match status" value="1"/>
</dbReference>